<dbReference type="STRING" id="570156.AOG27_08530"/>
<dbReference type="AlphaFoldDB" id="A0A0P7EKE7"/>
<dbReference type="PANTHER" id="PTHR10963">
    <property type="entry name" value="GLYCOSYL HYDROLASE-RELATED"/>
    <property type="match status" value="1"/>
</dbReference>
<organism evidence="4 6">
    <name type="scientific">Pseudoalteromonas lipolytica</name>
    <dbReference type="NCBI Taxonomy" id="570156"/>
    <lineage>
        <taxon>Bacteria</taxon>
        <taxon>Pseudomonadati</taxon>
        <taxon>Pseudomonadota</taxon>
        <taxon>Gammaproteobacteria</taxon>
        <taxon>Alteromonadales</taxon>
        <taxon>Pseudoalteromonadaceae</taxon>
        <taxon>Pseudoalteromonas</taxon>
    </lineage>
</organism>
<name>A0A0P7EKE7_9GAMM</name>
<dbReference type="Proteomes" id="UP000050378">
    <property type="component" value="Unassembled WGS sequence"/>
</dbReference>
<sequence length="345" mass="38797">MSVKSYAVILLTGALSACQQTPAPVKASLGEGWQLVWQDEFSQNDLDLTKWQHEVNCRGGGNDELQCYTARSENSFVKDGLLHIVARQEQYTGPLHNSDEVSSDAEREKQATQPFTSARLRTKNLADWRYGRFEIRAKLPAGQGAWPAIWMLPTDWRYGRWASSGEIDIMEAVNLKTLTDDKTAPAGSLETRVHGTLHYGGPAPKNVYSGSPYRFSEANNPADNFHVYALEWQQDEIRWYVDDVHYATFRHDQWYSTSQQQDGSFIENTGFAPFDQRFHLLLNFAVGGNWPANVNAKGVDFAGYPKQMLVDYVRVFQCSKNSETGIGCATKQPSAVQIKGKTNPQ</sequence>
<dbReference type="Gene3D" id="2.60.120.200">
    <property type="match status" value="1"/>
</dbReference>
<comment type="caution">
    <text evidence="4">The sequence shown here is derived from an EMBL/GenBank/DDBJ whole genome shotgun (WGS) entry which is preliminary data.</text>
</comment>
<dbReference type="GO" id="GO:0005975">
    <property type="term" value="P:carbohydrate metabolic process"/>
    <property type="evidence" value="ECO:0007669"/>
    <property type="project" value="InterPro"/>
</dbReference>
<dbReference type="Pfam" id="PF00722">
    <property type="entry name" value="Glyco_hydro_16"/>
    <property type="match status" value="1"/>
</dbReference>
<dbReference type="EMBL" id="JAQPZS010000004">
    <property type="protein sequence ID" value="MEJ6495522.1"/>
    <property type="molecule type" value="Genomic_DNA"/>
</dbReference>
<feature type="domain" description="GH16" evidence="3">
    <location>
        <begin position="16"/>
        <end position="321"/>
    </location>
</feature>
<keyword evidence="5" id="KW-0378">Hydrolase</keyword>
<dbReference type="OrthoDB" id="9809583at2"/>
<keyword evidence="7" id="KW-1185">Reference proteome</keyword>
<evidence type="ECO:0000313" key="6">
    <source>
        <dbReference type="Proteomes" id="UP000050378"/>
    </source>
</evidence>
<comment type="similarity">
    <text evidence="1">Belongs to the glycosyl hydrolase 16 family.</text>
</comment>
<dbReference type="PANTHER" id="PTHR10963:SF55">
    <property type="entry name" value="GLYCOSIDE HYDROLASE FAMILY 16 PROTEIN"/>
    <property type="match status" value="1"/>
</dbReference>
<dbReference type="GO" id="GO:0004553">
    <property type="term" value="F:hydrolase activity, hydrolyzing O-glycosyl compounds"/>
    <property type="evidence" value="ECO:0007669"/>
    <property type="project" value="InterPro"/>
</dbReference>
<evidence type="ECO:0000313" key="5">
    <source>
        <dbReference type="EMBL" id="MEJ6495522.1"/>
    </source>
</evidence>
<dbReference type="SUPFAM" id="SSF49899">
    <property type="entry name" value="Concanavalin A-like lectins/glucanases"/>
    <property type="match status" value="1"/>
</dbReference>
<feature type="region of interest" description="Disordered" evidence="2">
    <location>
        <begin position="93"/>
        <end position="113"/>
    </location>
</feature>
<proteinExistence type="inferred from homology"/>
<dbReference type="Proteomes" id="UP001377972">
    <property type="component" value="Unassembled WGS sequence"/>
</dbReference>
<reference evidence="5 7" key="2">
    <citation type="submission" date="2023-01" db="EMBL/GenBank/DDBJ databases">
        <title>Trichodesmium-associated heterotrophic epibiont bacteria.</title>
        <authorList>
            <person name="Cleveland C.S."/>
            <person name="Webb E.A."/>
        </authorList>
    </citation>
    <scope>NUCLEOTIDE SEQUENCE [LARGE SCALE GENOMIC DNA]</scope>
    <source>
        <strain evidence="5 7">USCH2</strain>
    </source>
</reference>
<dbReference type="RefSeq" id="WP_054552602.1">
    <property type="nucleotide sequence ID" value="NZ_JAQPZS010000004.1"/>
</dbReference>
<evidence type="ECO:0000259" key="3">
    <source>
        <dbReference type="PROSITE" id="PS51762"/>
    </source>
</evidence>
<evidence type="ECO:0000313" key="4">
    <source>
        <dbReference type="EMBL" id="KPM83689.1"/>
    </source>
</evidence>
<dbReference type="InterPro" id="IPR013320">
    <property type="entry name" value="ConA-like_dom_sf"/>
</dbReference>
<dbReference type="PATRIC" id="fig|570156.3.peg.2771"/>
<evidence type="ECO:0000313" key="7">
    <source>
        <dbReference type="Proteomes" id="UP001377972"/>
    </source>
</evidence>
<dbReference type="InterPro" id="IPR000757">
    <property type="entry name" value="Beta-glucanase-like"/>
</dbReference>
<reference evidence="4 6" key="1">
    <citation type="submission" date="2015-09" db="EMBL/GenBank/DDBJ databases">
        <title>Draft Genome Sequence of Pseudoalteromonas lipolytica UCD-48B.</title>
        <authorList>
            <person name="Krusor M."/>
            <person name="Coil D.A."/>
            <person name="Lang J.M."/>
            <person name="Eisen J.A."/>
            <person name="Alexiev A."/>
        </authorList>
    </citation>
    <scope>NUCLEOTIDE SEQUENCE [LARGE SCALE GENOMIC DNA]</scope>
    <source>
        <strain evidence="4 6">UCD-48B</strain>
    </source>
</reference>
<dbReference type="CDD" id="cd08023">
    <property type="entry name" value="GH16_laminarinase_like"/>
    <property type="match status" value="1"/>
</dbReference>
<dbReference type="PROSITE" id="PS51762">
    <property type="entry name" value="GH16_2"/>
    <property type="match status" value="1"/>
</dbReference>
<gene>
    <name evidence="4" type="ORF">AOG27_08530</name>
    <name evidence="5" type="ORF">PQI24_05735</name>
</gene>
<evidence type="ECO:0000256" key="2">
    <source>
        <dbReference type="SAM" id="MobiDB-lite"/>
    </source>
</evidence>
<accession>A0A0P7EKE7</accession>
<dbReference type="EMBL" id="LJTC01000005">
    <property type="protein sequence ID" value="KPM83689.1"/>
    <property type="molecule type" value="Genomic_DNA"/>
</dbReference>
<evidence type="ECO:0000256" key="1">
    <source>
        <dbReference type="ARBA" id="ARBA00006865"/>
    </source>
</evidence>
<dbReference type="PROSITE" id="PS51257">
    <property type="entry name" value="PROKAR_LIPOPROTEIN"/>
    <property type="match status" value="1"/>
</dbReference>
<dbReference type="InterPro" id="IPR050546">
    <property type="entry name" value="Glycosyl_Hydrlase_16"/>
</dbReference>
<protein>
    <submittedName>
        <fullName evidence="4">Glucan endo-1,3-beta-D-glucosidase</fullName>
    </submittedName>
    <submittedName>
        <fullName evidence="5">Glycoside hydrolase family 16 protein</fullName>
    </submittedName>
</protein>